<reference evidence="1 3" key="1">
    <citation type="submission" date="2013-03" db="EMBL/GenBank/DDBJ databases">
        <title>The Genome Sequence of Acinetobacter sp. CIP 110321.</title>
        <authorList>
            <consortium name="The Broad Institute Genome Sequencing Platform"/>
            <consortium name="The Broad Institute Genome Sequencing Center for Infectious Disease"/>
            <person name="Cerqueira G."/>
            <person name="Feldgarden M."/>
            <person name="Courvalin P."/>
            <person name="Perichon B."/>
            <person name="Grillot-Courvalin C."/>
            <person name="Clermont D."/>
            <person name="Rocha E."/>
            <person name="Yoon E.-J."/>
            <person name="Nemec A."/>
            <person name="Walker B."/>
            <person name="Young S.K."/>
            <person name="Zeng Q."/>
            <person name="Gargeya S."/>
            <person name="Fitzgerald M."/>
            <person name="Haas B."/>
            <person name="Abouelleil A."/>
            <person name="Alvarado L."/>
            <person name="Arachchi H.M."/>
            <person name="Berlin A.M."/>
            <person name="Chapman S.B."/>
            <person name="Dewar J."/>
            <person name="Goldberg J."/>
            <person name="Griggs A."/>
            <person name="Gujja S."/>
            <person name="Hansen M."/>
            <person name="Howarth C."/>
            <person name="Imamovic A."/>
            <person name="Larimer J."/>
            <person name="McCowan C."/>
            <person name="Murphy C."/>
            <person name="Neiman D."/>
            <person name="Pearson M."/>
            <person name="Priest M."/>
            <person name="Roberts A."/>
            <person name="Saif S."/>
            <person name="Shea T."/>
            <person name="Sisk P."/>
            <person name="Sykes S."/>
            <person name="Wortman J."/>
            <person name="Nusbaum C."/>
            <person name="Birren B."/>
        </authorList>
    </citation>
    <scope>NUCLEOTIDE SEQUENCE [LARGE SCALE GENOMIC DNA]</scope>
    <source>
        <strain evidence="1 3">CIP 110321</strain>
    </source>
</reference>
<protein>
    <submittedName>
        <fullName evidence="1">Uncharacterized protein</fullName>
    </submittedName>
</protein>
<dbReference type="PATRIC" id="fig|1217699.3.peg.2607"/>
<dbReference type="HOGENOM" id="CLU_083023_1_0_6"/>
<name>R9AVJ7_9GAMM</name>
<sequence>MLERHVDNGVYLSNFIYLDQWVKCPKCNQPCILKYKEPQTPKKNRYQGIFLLSCLHCAYQINPSQSDTAQLHNGHYYATTYKRCQKCGGAWLSAKQKLLNAGSLPPFIQARCHLCQHISKFEQFGLNFILDQNIGRTIYGLELYLKTPTRHGEISVYNIEHLKELKTYIQAGLRERTSQTGNGSYFSRLPAWIKSTRNRKEILKAILRLEQMASTIQPLTNK</sequence>
<dbReference type="Proteomes" id="UP000016203">
    <property type="component" value="Unassembled WGS sequence"/>
</dbReference>
<proteinExistence type="predicted"/>
<dbReference type="Proteomes" id="UP001168902">
    <property type="component" value="Unassembled WGS sequence"/>
</dbReference>
<reference evidence="2 4" key="2">
    <citation type="submission" date="2023-07" db="EMBL/GenBank/DDBJ databases">
        <title>A novel proteolytic Acinetobacter species.</title>
        <authorList>
            <person name="Nemec A."/>
            <person name="Radolfova-Krizova L."/>
        </authorList>
    </citation>
    <scope>NUCLEOTIDE SEQUENCE [LARGE SCALE GENOMIC DNA]</scope>
    <source>
        <strain evidence="2 4">NIPH 1865</strain>
    </source>
</reference>
<dbReference type="OrthoDB" id="7189707at2"/>
<organism evidence="1 3">
    <name type="scientific">Acinetobacter genomosp. 15BJ</name>
    <dbReference type="NCBI Taxonomy" id="106651"/>
    <lineage>
        <taxon>Bacteria</taxon>
        <taxon>Pseudomonadati</taxon>
        <taxon>Pseudomonadota</taxon>
        <taxon>Gammaproteobacteria</taxon>
        <taxon>Moraxellales</taxon>
        <taxon>Moraxellaceae</taxon>
        <taxon>Acinetobacter</taxon>
    </lineage>
</organism>
<evidence type="ECO:0000313" key="1">
    <source>
        <dbReference type="EMBL" id="EOR06208.1"/>
    </source>
</evidence>
<evidence type="ECO:0000313" key="2">
    <source>
        <dbReference type="EMBL" id="MDO3655608.1"/>
    </source>
</evidence>
<accession>R9AVJ7</accession>
<evidence type="ECO:0000313" key="3">
    <source>
        <dbReference type="Proteomes" id="UP000016203"/>
    </source>
</evidence>
<dbReference type="AlphaFoldDB" id="R9AVJ7"/>
<evidence type="ECO:0000313" key="4">
    <source>
        <dbReference type="Proteomes" id="UP001168902"/>
    </source>
</evidence>
<dbReference type="RefSeq" id="WP_016164256.1">
    <property type="nucleotide sequence ID" value="NZ_JAKZGC010000001.1"/>
</dbReference>
<keyword evidence="4" id="KW-1185">Reference proteome</keyword>
<comment type="caution">
    <text evidence="1">The sequence shown here is derived from an EMBL/GenBank/DDBJ whole genome shotgun (WGS) entry which is preliminary data.</text>
</comment>
<dbReference type="EMBL" id="JAUMJH010000001">
    <property type="protein sequence ID" value="MDO3655608.1"/>
    <property type="molecule type" value="Genomic_DNA"/>
</dbReference>
<gene>
    <name evidence="1" type="ORF">F896_02668</name>
    <name evidence="2" type="ORF">Q3V53_00035</name>
</gene>
<dbReference type="EMBL" id="AQFL01000014">
    <property type="protein sequence ID" value="EOR06208.1"/>
    <property type="molecule type" value="Genomic_DNA"/>
</dbReference>